<dbReference type="InterPro" id="IPR013087">
    <property type="entry name" value="Znf_C2H2_type"/>
</dbReference>
<evidence type="ECO:0000259" key="1">
    <source>
        <dbReference type="PROSITE" id="PS00028"/>
    </source>
</evidence>
<feature type="domain" description="C2H2-type" evidence="1">
    <location>
        <begin position="73"/>
        <end position="95"/>
    </location>
</feature>
<dbReference type="Gene3D" id="3.30.160.60">
    <property type="entry name" value="Classic Zinc Finger"/>
    <property type="match status" value="1"/>
</dbReference>
<proteinExistence type="predicted"/>
<feature type="domain" description="C2H2-type" evidence="1">
    <location>
        <begin position="32"/>
        <end position="54"/>
    </location>
</feature>
<reference evidence="2" key="1">
    <citation type="journal article" date="2020" name="Nature">
        <title>Giant virus diversity and host interactions through global metagenomics.</title>
        <authorList>
            <person name="Schulz F."/>
            <person name="Roux S."/>
            <person name="Paez-Espino D."/>
            <person name="Jungbluth S."/>
            <person name="Walsh D.A."/>
            <person name="Denef V.J."/>
            <person name="McMahon K.D."/>
            <person name="Konstantinidis K.T."/>
            <person name="Eloe-Fadrosh E.A."/>
            <person name="Kyrpides N.C."/>
            <person name="Woyke T."/>
        </authorList>
    </citation>
    <scope>NUCLEOTIDE SEQUENCE</scope>
    <source>
        <strain evidence="2">GVMAG-M-3300020182-84</strain>
    </source>
</reference>
<dbReference type="AlphaFoldDB" id="A0A6C0C0W4"/>
<protein>
    <recommendedName>
        <fullName evidence="1">C2H2-type domain-containing protein</fullName>
    </recommendedName>
</protein>
<organism evidence="2">
    <name type="scientific">viral metagenome</name>
    <dbReference type="NCBI Taxonomy" id="1070528"/>
    <lineage>
        <taxon>unclassified sequences</taxon>
        <taxon>metagenomes</taxon>
        <taxon>organismal metagenomes</taxon>
    </lineage>
</organism>
<accession>A0A6C0C0W4</accession>
<dbReference type="SMART" id="SM00355">
    <property type="entry name" value="ZnF_C2H2"/>
    <property type="match status" value="2"/>
</dbReference>
<evidence type="ECO:0000313" key="2">
    <source>
        <dbReference type="EMBL" id="QHS98020.1"/>
    </source>
</evidence>
<name>A0A6C0C0W4_9ZZZZ</name>
<sequence>MNWELFMRFFLCIIYKEMTIKNRNQKSQEYFCEICDYKCYHNNDFNKHLMTLKHKNKENTTIKSSSKSQEYFCELCNYRCSNRYDYNKHIMTLKHKNKGKSQIKIPKEYTCECGKKYKHAASLHNHKRKCNSNSSSHSCMCGKVYMHLKSLNYHKKKCNIIHNESGNNNQQHNINDLLKQIDIIRELIIEHKKKLE</sequence>
<dbReference type="PROSITE" id="PS00028">
    <property type="entry name" value="ZINC_FINGER_C2H2_1"/>
    <property type="match status" value="2"/>
</dbReference>
<dbReference type="EMBL" id="MN739312">
    <property type="protein sequence ID" value="QHS98020.1"/>
    <property type="molecule type" value="Genomic_DNA"/>
</dbReference>